<dbReference type="OrthoDB" id="7236at2157"/>
<dbReference type="PANTHER" id="PTHR43364">
    <property type="entry name" value="NADH-SPECIFIC METHYLGLYOXAL REDUCTASE-RELATED"/>
    <property type="match status" value="1"/>
</dbReference>
<reference evidence="4" key="1">
    <citation type="submission" date="2017-03" db="EMBL/GenBank/DDBJ databases">
        <authorList>
            <person name="Herbold C."/>
        </authorList>
    </citation>
    <scope>NUCLEOTIDE SEQUENCE [LARGE SCALE GENOMIC DNA]</scope>
</reference>
<evidence type="ECO:0000313" key="4">
    <source>
        <dbReference type="Proteomes" id="UP000230607"/>
    </source>
</evidence>
<evidence type="ECO:0000313" key="3">
    <source>
        <dbReference type="EMBL" id="SMH70459.1"/>
    </source>
</evidence>
<dbReference type="Gene3D" id="3.20.20.100">
    <property type="entry name" value="NADP-dependent oxidoreductase domain"/>
    <property type="match status" value="1"/>
</dbReference>
<keyword evidence="4" id="KW-1185">Reference proteome</keyword>
<gene>
    <name evidence="3" type="ORF">NCS_10266</name>
</gene>
<accession>A0A2H1FCT3</accession>
<dbReference type="PRINTS" id="PR00069">
    <property type="entry name" value="ALDKETRDTASE"/>
</dbReference>
<dbReference type="RefSeq" id="WP_157926602.1">
    <property type="nucleotide sequence ID" value="NZ_LT841358.1"/>
</dbReference>
<feature type="domain" description="NADP-dependent oxidoreductase" evidence="2">
    <location>
        <begin position="4"/>
        <end position="279"/>
    </location>
</feature>
<dbReference type="GO" id="GO:0016491">
    <property type="term" value="F:oxidoreductase activity"/>
    <property type="evidence" value="ECO:0007669"/>
    <property type="project" value="UniProtKB-KW"/>
</dbReference>
<dbReference type="GO" id="GO:0005829">
    <property type="term" value="C:cytosol"/>
    <property type="evidence" value="ECO:0007669"/>
    <property type="project" value="TreeGrafter"/>
</dbReference>
<evidence type="ECO:0000256" key="1">
    <source>
        <dbReference type="ARBA" id="ARBA00023002"/>
    </source>
</evidence>
<name>A0A2H1FCT3_9ARCH</name>
<dbReference type="InterPro" id="IPR023210">
    <property type="entry name" value="NADP_OxRdtase_dom"/>
</dbReference>
<protein>
    <submittedName>
        <fullName evidence="3">Aldo/keto reductase</fullName>
    </submittedName>
</protein>
<dbReference type="InterPro" id="IPR036812">
    <property type="entry name" value="NAD(P)_OxRdtase_dom_sf"/>
</dbReference>
<dbReference type="InterPro" id="IPR020471">
    <property type="entry name" value="AKR"/>
</dbReference>
<organism evidence="3 4">
    <name type="scientific">Candidatus Nitrosotalea okcheonensis</name>
    <dbReference type="NCBI Taxonomy" id="1903276"/>
    <lineage>
        <taxon>Archaea</taxon>
        <taxon>Nitrososphaerota</taxon>
        <taxon>Nitrososphaeria</taxon>
        <taxon>Nitrosotaleales</taxon>
        <taxon>Nitrosotaleaceae</taxon>
        <taxon>Nitrosotalea</taxon>
    </lineage>
</organism>
<dbReference type="EMBL" id="LT841358">
    <property type="protein sequence ID" value="SMH70459.1"/>
    <property type="molecule type" value="Genomic_DNA"/>
</dbReference>
<dbReference type="Pfam" id="PF00248">
    <property type="entry name" value="Aldo_ket_red"/>
    <property type="match status" value="1"/>
</dbReference>
<proteinExistence type="predicted"/>
<dbReference type="PANTHER" id="PTHR43364:SF4">
    <property type="entry name" value="NAD(P)-LINKED OXIDOREDUCTASE SUPERFAMILY PROTEIN"/>
    <property type="match status" value="1"/>
</dbReference>
<dbReference type="SUPFAM" id="SSF51430">
    <property type="entry name" value="NAD(P)-linked oxidoreductase"/>
    <property type="match status" value="1"/>
</dbReference>
<evidence type="ECO:0000259" key="2">
    <source>
        <dbReference type="Pfam" id="PF00248"/>
    </source>
</evidence>
<sequence length="290" mass="31837">MKDRLVLGTANFGSAVPETEALEIIDYALSQGIKAIDTANSYGSEEIVGKALKGRRDNVILSTKVGNPAPMGSGLSRRHMEEAIEDSLRRLQTNYVDVYYAHNWDKMVPLEETLKTFDKMIFEGKILSVGCSNFSAEQLEESLDISKKNHITRFGTIQSVYNLIERGAENVLFPLAKKEGIKIATYSPLAGGILTGKYSEGVREGMRAAQFSGANPREAGFIPKITPENIKMGKKVAKIAQKFSITPSQLAIGWVLSNPLVDSVIIGVRSLEQLKEILYSNTPKEALVLI</sequence>
<dbReference type="InterPro" id="IPR050523">
    <property type="entry name" value="AKR_Detox_Biosynth"/>
</dbReference>
<dbReference type="AlphaFoldDB" id="A0A2H1FCT3"/>
<dbReference type="Proteomes" id="UP000230607">
    <property type="component" value="Chromosome 1"/>
</dbReference>
<keyword evidence="1" id="KW-0560">Oxidoreductase</keyword>